<sequence>MITSFPPLPEFVEAIRRRSPFAKNEASPSSPRTVLRPVLAVISSAPAPPRIVLVPAVKLIVSAAPPA</sequence>
<evidence type="ECO:0000313" key="1">
    <source>
        <dbReference type="EMBL" id="AGC71837.1"/>
    </source>
</evidence>
<accession>L7VS23</accession>
<protein>
    <submittedName>
        <fullName evidence="1">Uncharacterized protein</fullName>
    </submittedName>
</protein>
<reference evidence="1" key="1">
    <citation type="submission" date="2012-09" db="EMBL/GenBank/DDBJ databases">
        <title>Metagenomic Characterization of a Microbial Community in Wastewater Detects High Levels of Antibiotic Resistance.</title>
        <authorList>
            <person name="Abrams M."/>
            <person name="Caldwell A."/>
            <person name="Vandaei E."/>
            <person name="Lee W."/>
            <person name="Perrott J."/>
            <person name="Khan S.Y."/>
            <person name="Ta J."/>
            <person name="Romero D."/>
            <person name="Nguyen V."/>
            <person name="Pourmand N."/>
            <person name="Ouverney C.C."/>
        </authorList>
    </citation>
    <scope>NUCLEOTIDE SEQUENCE</scope>
</reference>
<dbReference type="EMBL" id="JX649884">
    <property type="protein sequence ID" value="AGC71837.1"/>
    <property type="molecule type" value="Genomic_DNA"/>
</dbReference>
<proteinExistence type="predicted"/>
<organism evidence="1">
    <name type="scientific">uncultured bacterium A1Q1_fos_1877</name>
    <dbReference type="NCBI Taxonomy" id="1256555"/>
    <lineage>
        <taxon>Bacteria</taxon>
        <taxon>environmental samples</taxon>
    </lineage>
</organism>
<dbReference type="AlphaFoldDB" id="L7VS23"/>
<name>L7VS23_9BACT</name>